<dbReference type="Gene3D" id="3.30.70.330">
    <property type="match status" value="1"/>
</dbReference>
<dbReference type="GO" id="GO:0003723">
    <property type="term" value="F:RNA binding"/>
    <property type="evidence" value="ECO:0007669"/>
    <property type="project" value="UniProtKB-UniRule"/>
</dbReference>
<evidence type="ECO:0000313" key="6">
    <source>
        <dbReference type="EMBL" id="CDW46406.1"/>
    </source>
</evidence>
<feature type="region of interest" description="Disordered" evidence="3">
    <location>
        <begin position="169"/>
        <end position="211"/>
    </location>
</feature>
<dbReference type="InterPro" id="IPR035979">
    <property type="entry name" value="RBD_domain_sf"/>
</dbReference>
<dbReference type="InterPro" id="IPR000504">
    <property type="entry name" value="RRM_dom"/>
</dbReference>
<dbReference type="PROSITE" id="PS50102">
    <property type="entry name" value="RRM"/>
    <property type="match status" value="1"/>
</dbReference>
<dbReference type="Pfam" id="PF00076">
    <property type="entry name" value="RRM_1"/>
    <property type="match status" value="1"/>
</dbReference>
<name>A0A0K2V913_LEPSM</name>
<feature type="domain" description="RRM" evidence="5">
    <location>
        <begin position="72"/>
        <end position="143"/>
    </location>
</feature>
<dbReference type="OrthoDB" id="8093034at2759"/>
<evidence type="ECO:0000259" key="5">
    <source>
        <dbReference type="PROSITE" id="PS50102"/>
    </source>
</evidence>
<dbReference type="CDD" id="cd00590">
    <property type="entry name" value="RRM_SF"/>
    <property type="match status" value="1"/>
</dbReference>
<feature type="non-terminal residue" evidence="6">
    <location>
        <position position="1"/>
    </location>
</feature>
<reference evidence="6" key="1">
    <citation type="submission" date="2014-05" db="EMBL/GenBank/DDBJ databases">
        <authorList>
            <person name="Chronopoulou M."/>
        </authorList>
    </citation>
    <scope>NUCLEOTIDE SEQUENCE</scope>
    <source>
        <tissue evidence="6">Whole organism</tissue>
    </source>
</reference>
<evidence type="ECO:0000256" key="4">
    <source>
        <dbReference type="SAM" id="Phobius"/>
    </source>
</evidence>
<dbReference type="AlphaFoldDB" id="A0A0K2V913"/>
<evidence type="ECO:0000256" key="1">
    <source>
        <dbReference type="ARBA" id="ARBA00022884"/>
    </source>
</evidence>
<keyword evidence="4" id="KW-0472">Membrane</keyword>
<accession>A0A0K2V913</accession>
<dbReference type="EMBL" id="HACA01029045">
    <property type="protein sequence ID" value="CDW46406.1"/>
    <property type="molecule type" value="Transcribed_RNA"/>
</dbReference>
<feature type="compositionally biased region" description="Basic and acidic residues" evidence="3">
    <location>
        <begin position="176"/>
        <end position="188"/>
    </location>
</feature>
<gene>
    <name evidence="6" type="primary">Rbm3</name>
</gene>
<keyword evidence="1 2" id="KW-0694">RNA-binding</keyword>
<sequence>GGLECSCVDRAGAHRSLSVYSLYVSSSLPSLFLILFPLQIFSLGVSSKLRVPLSSAERPINPISKMPSEEGTKLFVYGVRDTCPRSVLEDEFSKIGPVADVHITEKGYAFVTMMNPEDAEGAMRKLNGTTVHGQEVKVEIAHGGGRRGSSRGGGYRGRYAGGSYRGRFGGGGGGNRYHDNNGGTERRSYGGGGGAGYSRSGGDRGGEWGGY</sequence>
<feature type="transmembrane region" description="Helical" evidence="4">
    <location>
        <begin position="20"/>
        <end position="41"/>
    </location>
</feature>
<dbReference type="SMART" id="SM00360">
    <property type="entry name" value="RRM"/>
    <property type="match status" value="1"/>
</dbReference>
<dbReference type="InterPro" id="IPR050441">
    <property type="entry name" value="RBM"/>
</dbReference>
<dbReference type="SUPFAM" id="SSF54928">
    <property type="entry name" value="RNA-binding domain, RBD"/>
    <property type="match status" value="1"/>
</dbReference>
<organism evidence="6">
    <name type="scientific">Lepeophtheirus salmonis</name>
    <name type="common">Salmon louse</name>
    <name type="synonym">Caligus salmonis</name>
    <dbReference type="NCBI Taxonomy" id="72036"/>
    <lineage>
        <taxon>Eukaryota</taxon>
        <taxon>Metazoa</taxon>
        <taxon>Ecdysozoa</taxon>
        <taxon>Arthropoda</taxon>
        <taxon>Crustacea</taxon>
        <taxon>Multicrustacea</taxon>
        <taxon>Hexanauplia</taxon>
        <taxon>Copepoda</taxon>
        <taxon>Siphonostomatoida</taxon>
        <taxon>Caligidae</taxon>
        <taxon>Lepeophtheirus</taxon>
    </lineage>
</organism>
<evidence type="ECO:0000256" key="3">
    <source>
        <dbReference type="SAM" id="MobiDB-lite"/>
    </source>
</evidence>
<keyword evidence="4" id="KW-0812">Transmembrane</keyword>
<feature type="compositionally biased region" description="Basic and acidic residues" evidence="3">
    <location>
        <begin position="201"/>
        <end position="211"/>
    </location>
</feature>
<dbReference type="InterPro" id="IPR012677">
    <property type="entry name" value="Nucleotide-bd_a/b_plait_sf"/>
</dbReference>
<proteinExistence type="predicted"/>
<keyword evidence="4" id="KW-1133">Transmembrane helix</keyword>
<protein>
    <submittedName>
        <fullName evidence="6">RNA binding motif (RNP1, RRM) protein 3 [Cavia porcellus]</fullName>
    </submittedName>
</protein>
<dbReference type="PANTHER" id="PTHR48034">
    <property type="entry name" value="TRANSFORMER-2 SEX-DETERMINING PROTEIN-RELATED"/>
    <property type="match status" value="1"/>
</dbReference>
<evidence type="ECO:0000256" key="2">
    <source>
        <dbReference type="PROSITE-ProRule" id="PRU00176"/>
    </source>
</evidence>